<dbReference type="InterPro" id="IPR045465">
    <property type="entry name" value="Trans_reg_dom"/>
</dbReference>
<organism evidence="3 4">
    <name type="scientific">Ramlibacter agri</name>
    <dbReference type="NCBI Taxonomy" id="2728837"/>
    <lineage>
        <taxon>Bacteria</taxon>
        <taxon>Pseudomonadati</taxon>
        <taxon>Pseudomonadota</taxon>
        <taxon>Betaproteobacteria</taxon>
        <taxon>Burkholderiales</taxon>
        <taxon>Comamonadaceae</taxon>
        <taxon>Ramlibacter</taxon>
    </lineage>
</organism>
<evidence type="ECO:0000313" key="3">
    <source>
        <dbReference type="EMBL" id="NML43519.1"/>
    </source>
</evidence>
<evidence type="ECO:0000259" key="1">
    <source>
        <dbReference type="Pfam" id="PF10074"/>
    </source>
</evidence>
<dbReference type="InterPro" id="IPR018754">
    <property type="entry name" value="RovC-like_DNA-bd"/>
</dbReference>
<dbReference type="Pfam" id="PF20109">
    <property type="entry name" value="Trans_reg_dom"/>
    <property type="match status" value="1"/>
</dbReference>
<evidence type="ECO:0000313" key="4">
    <source>
        <dbReference type="Proteomes" id="UP000541185"/>
    </source>
</evidence>
<dbReference type="EMBL" id="JABBFX010000001">
    <property type="protein sequence ID" value="NML43519.1"/>
    <property type="molecule type" value="Genomic_DNA"/>
</dbReference>
<dbReference type="Pfam" id="PF10074">
    <property type="entry name" value="RovC_DNA-bd"/>
    <property type="match status" value="1"/>
</dbReference>
<protein>
    <submittedName>
        <fullName evidence="3">DUF2285 domain-containing protein</fullName>
    </submittedName>
</protein>
<feature type="domain" description="Transcriptional regulator-like" evidence="2">
    <location>
        <begin position="17"/>
        <end position="60"/>
    </location>
</feature>
<dbReference type="Proteomes" id="UP000541185">
    <property type="component" value="Unassembled WGS sequence"/>
</dbReference>
<gene>
    <name evidence="3" type="ORF">HHL11_07150</name>
</gene>
<keyword evidence="4" id="KW-1185">Reference proteome</keyword>
<proteinExistence type="predicted"/>
<feature type="domain" description="T6SS Transcription factor RovC-like DNA binding" evidence="1">
    <location>
        <begin position="160"/>
        <end position="244"/>
    </location>
</feature>
<reference evidence="3 4" key="1">
    <citation type="submission" date="2020-04" db="EMBL/GenBank/DDBJ databases">
        <title>Ramlibacter sp. G-1-2-2 isolated from soil.</title>
        <authorList>
            <person name="Dahal R.H."/>
        </authorList>
    </citation>
    <scope>NUCLEOTIDE SEQUENCE [LARGE SCALE GENOMIC DNA]</scope>
    <source>
        <strain evidence="3 4">G-1-2-2</strain>
    </source>
</reference>
<evidence type="ECO:0000259" key="2">
    <source>
        <dbReference type="Pfam" id="PF20109"/>
    </source>
</evidence>
<dbReference type="RefSeq" id="WP_169417722.1">
    <property type="nucleotide sequence ID" value="NZ_JABBFX010000001.1"/>
</dbReference>
<dbReference type="AlphaFoldDB" id="A0A848H1Y4"/>
<accession>A0A848H1Y4</accession>
<comment type="caution">
    <text evidence="3">The sequence shown here is derived from an EMBL/GenBank/DDBJ whole genome shotgun (WGS) entry which is preliminary data.</text>
</comment>
<name>A0A848H1Y4_9BURK</name>
<sequence length="256" mass="28584">MEMRPSGSTEPFLRPSWRDAAAYAALQTASLVRVAWEFLRRNPAYQEAWGALKDYAATLESRDPQLVLQEFGDDLPHVLLRASVERAQQWGLNVMVDPSSNGGSFVFASAGWDYTLVDKGTGIPETADNPHGLQKNTKWLVAKVDLSLPLNVIESQLLAAVRAERQARIKRGVFEPIESRAQNTDRYVEYLRILDADAAGASVKEIGDALAPMAANDEDRQRDKRFRAALKEAQRLQQEGYRVLPLLQPAAPRKKN</sequence>